<organism evidence="1">
    <name type="scientific">marine sediment metagenome</name>
    <dbReference type="NCBI Taxonomy" id="412755"/>
    <lineage>
        <taxon>unclassified sequences</taxon>
        <taxon>metagenomes</taxon>
        <taxon>ecological metagenomes</taxon>
    </lineage>
</organism>
<name>A0A0F9DMS5_9ZZZZ</name>
<accession>A0A0F9DMS5</accession>
<dbReference type="AlphaFoldDB" id="A0A0F9DMS5"/>
<gene>
    <name evidence="1" type="ORF">LCGC14_2527940</name>
</gene>
<reference evidence="1" key="1">
    <citation type="journal article" date="2015" name="Nature">
        <title>Complex archaea that bridge the gap between prokaryotes and eukaryotes.</title>
        <authorList>
            <person name="Spang A."/>
            <person name="Saw J.H."/>
            <person name="Jorgensen S.L."/>
            <person name="Zaremba-Niedzwiedzka K."/>
            <person name="Martijn J."/>
            <person name="Lind A.E."/>
            <person name="van Eijk R."/>
            <person name="Schleper C."/>
            <person name="Guy L."/>
            <person name="Ettema T.J."/>
        </authorList>
    </citation>
    <scope>NUCLEOTIDE SEQUENCE</scope>
</reference>
<feature type="non-terminal residue" evidence="1">
    <location>
        <position position="64"/>
    </location>
</feature>
<dbReference type="EMBL" id="LAZR01040946">
    <property type="protein sequence ID" value="KKL13223.1"/>
    <property type="molecule type" value="Genomic_DNA"/>
</dbReference>
<evidence type="ECO:0000313" key="1">
    <source>
        <dbReference type="EMBL" id="KKL13223.1"/>
    </source>
</evidence>
<sequence>MQCEYCQYVLFTAITQLPDTYECEHSEEGEDWYELAHATLCPGFTPLVCPRHPEKPVHVKHGCG</sequence>
<protein>
    <submittedName>
        <fullName evidence="1">Uncharacterized protein</fullName>
    </submittedName>
</protein>
<proteinExistence type="predicted"/>
<comment type="caution">
    <text evidence="1">The sequence shown here is derived from an EMBL/GenBank/DDBJ whole genome shotgun (WGS) entry which is preliminary data.</text>
</comment>